<dbReference type="InterPro" id="IPR020846">
    <property type="entry name" value="MFS_dom"/>
</dbReference>
<feature type="transmembrane region" description="Helical" evidence="7">
    <location>
        <begin position="148"/>
        <end position="172"/>
    </location>
</feature>
<feature type="compositionally biased region" description="Basic and acidic residues" evidence="6">
    <location>
        <begin position="271"/>
        <end position="302"/>
    </location>
</feature>
<dbReference type="PANTHER" id="PTHR43385">
    <property type="entry name" value="RIBOFLAVIN TRANSPORTER RIBJ"/>
    <property type="match status" value="1"/>
</dbReference>
<organism evidence="9 10">
    <name type="scientific">Tetrahymena thermophila (strain SB210)</name>
    <dbReference type="NCBI Taxonomy" id="312017"/>
    <lineage>
        <taxon>Eukaryota</taxon>
        <taxon>Sar</taxon>
        <taxon>Alveolata</taxon>
        <taxon>Ciliophora</taxon>
        <taxon>Intramacronucleata</taxon>
        <taxon>Oligohymenophorea</taxon>
        <taxon>Hymenostomatida</taxon>
        <taxon>Tetrahymenina</taxon>
        <taxon>Tetrahymenidae</taxon>
        <taxon>Tetrahymena</taxon>
    </lineage>
</organism>
<dbReference type="EMBL" id="GG662474">
    <property type="protein sequence ID" value="EWS72071.1"/>
    <property type="molecule type" value="Genomic_DNA"/>
</dbReference>
<evidence type="ECO:0000313" key="10">
    <source>
        <dbReference type="Proteomes" id="UP000009168"/>
    </source>
</evidence>
<dbReference type="RefSeq" id="XP_012655382.1">
    <property type="nucleotide sequence ID" value="XM_012799928.1"/>
</dbReference>
<feature type="transmembrane region" description="Helical" evidence="7">
    <location>
        <begin position="510"/>
        <end position="529"/>
    </location>
</feature>
<comment type="subcellular location">
    <subcellularLocation>
        <location evidence="1">Membrane</location>
        <topology evidence="1">Multi-pass membrane protein</topology>
    </subcellularLocation>
</comment>
<dbReference type="InParanoid" id="W7XDW1"/>
<feature type="domain" description="Major facilitator superfamily (MFS) profile" evidence="8">
    <location>
        <begin position="352"/>
        <end position="547"/>
    </location>
</feature>
<feature type="region of interest" description="Disordered" evidence="6">
    <location>
        <begin position="236"/>
        <end position="258"/>
    </location>
</feature>
<dbReference type="InterPro" id="IPR052983">
    <property type="entry name" value="MFS_Riboflavin_Transporter"/>
</dbReference>
<feature type="compositionally biased region" description="Polar residues" evidence="6">
    <location>
        <begin position="303"/>
        <end position="330"/>
    </location>
</feature>
<feature type="transmembrane region" description="Helical" evidence="7">
    <location>
        <begin position="419"/>
        <end position="438"/>
    </location>
</feature>
<feature type="transmembrane region" description="Helical" evidence="7">
    <location>
        <begin position="444"/>
        <end position="466"/>
    </location>
</feature>
<keyword evidence="3 7" id="KW-0812">Transmembrane</keyword>
<dbReference type="InterPro" id="IPR011701">
    <property type="entry name" value="MFS"/>
</dbReference>
<dbReference type="FunCoup" id="W7XDW1">
    <property type="interactions" value="2"/>
</dbReference>
<keyword evidence="4 7" id="KW-1133">Transmembrane helix</keyword>
<dbReference type="InterPro" id="IPR036259">
    <property type="entry name" value="MFS_trans_sf"/>
</dbReference>
<evidence type="ECO:0000256" key="5">
    <source>
        <dbReference type="ARBA" id="ARBA00023136"/>
    </source>
</evidence>
<dbReference type="GO" id="GO:0016020">
    <property type="term" value="C:membrane"/>
    <property type="evidence" value="ECO:0007669"/>
    <property type="project" value="UniProtKB-SubCell"/>
</dbReference>
<dbReference type="Gene3D" id="1.20.1250.20">
    <property type="entry name" value="MFS general substrate transporter like domains"/>
    <property type="match status" value="2"/>
</dbReference>
<accession>W7XDW1</accession>
<dbReference type="GeneID" id="24437995"/>
<dbReference type="OrthoDB" id="410267at2759"/>
<dbReference type="PANTHER" id="PTHR43385:SF1">
    <property type="entry name" value="RIBOFLAVIN TRANSPORTER RIBJ"/>
    <property type="match status" value="1"/>
</dbReference>
<keyword evidence="10" id="KW-1185">Reference proteome</keyword>
<feature type="transmembrane region" description="Helical" evidence="7">
    <location>
        <begin position="21"/>
        <end position="40"/>
    </location>
</feature>
<feature type="transmembrane region" description="Helical" evidence="7">
    <location>
        <begin position="478"/>
        <end position="504"/>
    </location>
</feature>
<dbReference type="GO" id="GO:0022857">
    <property type="term" value="F:transmembrane transporter activity"/>
    <property type="evidence" value="ECO:0007669"/>
    <property type="project" value="InterPro"/>
</dbReference>
<feature type="transmembrane region" description="Helical" evidence="7">
    <location>
        <begin position="60"/>
        <end position="82"/>
    </location>
</feature>
<evidence type="ECO:0000256" key="2">
    <source>
        <dbReference type="ARBA" id="ARBA00022448"/>
    </source>
</evidence>
<gene>
    <name evidence="9" type="ORF">TTHERM_000245289</name>
</gene>
<dbReference type="Pfam" id="PF07690">
    <property type="entry name" value="MFS_1"/>
    <property type="match status" value="1"/>
</dbReference>
<feature type="transmembrane region" description="Helical" evidence="7">
    <location>
        <begin position="387"/>
        <end position="407"/>
    </location>
</feature>
<dbReference type="SUPFAM" id="SSF103473">
    <property type="entry name" value="MFS general substrate transporter"/>
    <property type="match status" value="1"/>
</dbReference>
<protein>
    <submittedName>
        <fullName evidence="9">MFS transporter</fullName>
    </submittedName>
</protein>
<feature type="transmembrane region" description="Helical" evidence="7">
    <location>
        <begin position="353"/>
        <end position="375"/>
    </location>
</feature>
<evidence type="ECO:0000259" key="8">
    <source>
        <dbReference type="PROSITE" id="PS50850"/>
    </source>
</evidence>
<dbReference type="KEGG" id="tet:TTHERM_000245289"/>
<evidence type="ECO:0000313" key="9">
    <source>
        <dbReference type="EMBL" id="EWS72071.1"/>
    </source>
</evidence>
<dbReference type="PROSITE" id="PS50850">
    <property type="entry name" value="MFS"/>
    <property type="match status" value="1"/>
</dbReference>
<name>W7XDW1_TETTS</name>
<dbReference type="Proteomes" id="UP000009168">
    <property type="component" value="Unassembled WGS sequence"/>
</dbReference>
<reference evidence="10" key="1">
    <citation type="journal article" date="2006" name="PLoS Biol.">
        <title>Macronuclear genome sequence of the ciliate Tetrahymena thermophila, a model eukaryote.</title>
        <authorList>
            <person name="Eisen J.A."/>
            <person name="Coyne R.S."/>
            <person name="Wu M."/>
            <person name="Wu D."/>
            <person name="Thiagarajan M."/>
            <person name="Wortman J.R."/>
            <person name="Badger J.H."/>
            <person name="Ren Q."/>
            <person name="Amedeo P."/>
            <person name="Jones K.M."/>
            <person name="Tallon L.J."/>
            <person name="Delcher A.L."/>
            <person name="Salzberg S.L."/>
            <person name="Silva J.C."/>
            <person name="Haas B.J."/>
            <person name="Majoros W.H."/>
            <person name="Farzad M."/>
            <person name="Carlton J.M."/>
            <person name="Smith R.K. Jr."/>
            <person name="Garg J."/>
            <person name="Pearlman R.E."/>
            <person name="Karrer K.M."/>
            <person name="Sun L."/>
            <person name="Manning G."/>
            <person name="Elde N.C."/>
            <person name="Turkewitz A.P."/>
            <person name="Asai D.J."/>
            <person name="Wilkes D.E."/>
            <person name="Wang Y."/>
            <person name="Cai H."/>
            <person name="Collins K."/>
            <person name="Stewart B.A."/>
            <person name="Lee S.R."/>
            <person name="Wilamowska K."/>
            <person name="Weinberg Z."/>
            <person name="Ruzzo W.L."/>
            <person name="Wloga D."/>
            <person name="Gaertig J."/>
            <person name="Frankel J."/>
            <person name="Tsao C.-C."/>
            <person name="Gorovsky M.A."/>
            <person name="Keeling P.J."/>
            <person name="Waller R.F."/>
            <person name="Patron N.J."/>
            <person name="Cherry J.M."/>
            <person name="Stover N.A."/>
            <person name="Krieger C.J."/>
            <person name="del Toro C."/>
            <person name="Ryder H.F."/>
            <person name="Williamson S.C."/>
            <person name="Barbeau R.A."/>
            <person name="Hamilton E.P."/>
            <person name="Orias E."/>
        </authorList>
    </citation>
    <scope>NUCLEOTIDE SEQUENCE [LARGE SCALE GENOMIC DNA]</scope>
    <source>
        <strain evidence="10">SB210</strain>
    </source>
</reference>
<keyword evidence="2" id="KW-0813">Transport</keyword>
<sequence length="547" mass="61539">MVQFKSPFRNLPYQQRGYLTLASGFLLHFILGTFYMWGSISTYIASYLQHDGQDISKEVVGAVFPFTFLAINIGTPLGPALAKKIGFRLFLQICCTLLGLIVIISSFFIAKFYLFVFLYGFCFGLLTGLMYMVPFVSGYLYFPKKKGLVSGIITGGFGFGACVFIWVMYGLINPNNEKATFPINGQKYFSQDVCDRLPNAIRILGIIQIIGISLSNLLHERPQPEEIIEHEKLECEMSHQQVHHSESNSPPLGSAGININMHTDQLHIDQHHSHDNHDHHGINDDHHHDEHPINKDSMKSDHPSSQNPENGATIIKPSSSSGQMSEQQLQVTKYDGEEYFEFQSLKDGLKTPFIYLSVLLNLIYVAYGAMTVSNYKLYGEDLGYQDNFLSAAGTAGSVFNGISRMFWGSLMEKFKVKQIIFANLTLQIIVSITYQYAAQIQGLFILYVILGYFVYGGWYSVMPTLITRIYGKKIGTTIFGVTYIGYTLASFTQFFLVALVQQAIGWGKMFFVFTGIQGLAVILTCVIKFKAIPPQAKYQAQQRQQVK</sequence>
<feature type="region of interest" description="Disordered" evidence="6">
    <location>
        <begin position="271"/>
        <end position="330"/>
    </location>
</feature>
<feature type="transmembrane region" description="Helical" evidence="7">
    <location>
        <begin position="116"/>
        <end position="141"/>
    </location>
</feature>
<dbReference type="AlphaFoldDB" id="W7XDW1"/>
<evidence type="ECO:0000256" key="1">
    <source>
        <dbReference type="ARBA" id="ARBA00004141"/>
    </source>
</evidence>
<proteinExistence type="predicted"/>
<evidence type="ECO:0000256" key="4">
    <source>
        <dbReference type="ARBA" id="ARBA00022989"/>
    </source>
</evidence>
<keyword evidence="5 7" id="KW-0472">Membrane</keyword>
<evidence type="ECO:0000256" key="6">
    <source>
        <dbReference type="SAM" id="MobiDB-lite"/>
    </source>
</evidence>
<feature type="transmembrane region" description="Helical" evidence="7">
    <location>
        <begin position="89"/>
        <end position="110"/>
    </location>
</feature>
<evidence type="ECO:0000256" key="7">
    <source>
        <dbReference type="SAM" id="Phobius"/>
    </source>
</evidence>
<evidence type="ECO:0000256" key="3">
    <source>
        <dbReference type="ARBA" id="ARBA00022692"/>
    </source>
</evidence>